<evidence type="ECO:0000256" key="4">
    <source>
        <dbReference type="ARBA" id="ARBA00023136"/>
    </source>
</evidence>
<evidence type="ECO:0000256" key="3">
    <source>
        <dbReference type="ARBA" id="ARBA00022989"/>
    </source>
</evidence>
<name>A0A6J5MXM8_9CAUD</name>
<accession>A0A6J5MXM8</accession>
<protein>
    <submittedName>
        <fullName evidence="6">COG4824 Phage-related holin (Lysis protein)</fullName>
    </submittedName>
</protein>
<dbReference type="GO" id="GO:0033644">
    <property type="term" value="C:host cell membrane"/>
    <property type="evidence" value="ECO:0007669"/>
    <property type="project" value="UniProtKB-SubCell"/>
</dbReference>
<feature type="transmembrane region" description="Helical" evidence="5">
    <location>
        <begin position="38"/>
        <end position="61"/>
    </location>
</feature>
<evidence type="ECO:0000256" key="5">
    <source>
        <dbReference type="SAM" id="Phobius"/>
    </source>
</evidence>
<dbReference type="EMBL" id="LR796572">
    <property type="protein sequence ID" value="CAB4151684.1"/>
    <property type="molecule type" value="Genomic_DNA"/>
</dbReference>
<gene>
    <name evidence="6" type="ORF">UFOVP594_28</name>
</gene>
<evidence type="ECO:0000313" key="6">
    <source>
        <dbReference type="EMBL" id="CAB4151684.1"/>
    </source>
</evidence>
<organism evidence="6">
    <name type="scientific">uncultured Caudovirales phage</name>
    <dbReference type="NCBI Taxonomy" id="2100421"/>
    <lineage>
        <taxon>Viruses</taxon>
        <taxon>Duplodnaviria</taxon>
        <taxon>Heunggongvirae</taxon>
        <taxon>Uroviricota</taxon>
        <taxon>Caudoviricetes</taxon>
        <taxon>Peduoviridae</taxon>
        <taxon>Maltschvirus</taxon>
        <taxon>Maltschvirus maltsch</taxon>
    </lineage>
</organism>
<comment type="subcellular location">
    <subcellularLocation>
        <location evidence="1">Host membrane</location>
        <topology evidence="1">Multi-pass membrane protein</topology>
    </subcellularLocation>
</comment>
<feature type="transmembrane region" description="Helical" evidence="5">
    <location>
        <begin position="82"/>
        <end position="101"/>
    </location>
</feature>
<sequence length="146" mass="16420">MTTAYYIDFLAGICTKNTAVKCISAFLLIAAEFLFDGLLIQAMISLFVLVIFDYITAMLVVNKLKTPITSRKTFRTPFKMAIYFLLIAAGNISENALPTVMHFLDDTIIAFLVLTEVISVIENVGKLGYAVPNKLLNRLEEWRDEK</sequence>
<keyword evidence="4 5" id="KW-0472">Membrane</keyword>
<dbReference type="Pfam" id="PF05105">
    <property type="entry name" value="Phage_holin_4_1"/>
    <property type="match status" value="1"/>
</dbReference>
<evidence type="ECO:0000256" key="2">
    <source>
        <dbReference type="ARBA" id="ARBA00022692"/>
    </source>
</evidence>
<evidence type="ECO:0000256" key="1">
    <source>
        <dbReference type="ARBA" id="ARBA00004301"/>
    </source>
</evidence>
<keyword evidence="3 5" id="KW-1133">Transmembrane helix</keyword>
<feature type="transmembrane region" description="Helical" evidence="5">
    <location>
        <begin position="107"/>
        <end position="129"/>
    </location>
</feature>
<dbReference type="InterPro" id="IPR006480">
    <property type="entry name" value="Phage_holin_4_1"/>
</dbReference>
<proteinExistence type="predicted"/>
<keyword evidence="2 5" id="KW-0812">Transmembrane</keyword>
<reference evidence="6" key="1">
    <citation type="submission" date="2020-04" db="EMBL/GenBank/DDBJ databases">
        <authorList>
            <person name="Chiriac C."/>
            <person name="Salcher M."/>
            <person name="Ghai R."/>
            <person name="Kavagutti S V."/>
        </authorList>
    </citation>
    <scope>NUCLEOTIDE SEQUENCE</scope>
</reference>